<keyword evidence="2" id="KW-1185">Reference proteome</keyword>
<evidence type="ECO:0000313" key="1">
    <source>
        <dbReference type="EMBL" id="URE02063.1"/>
    </source>
</evidence>
<sequence length="71" mass="8023">MEPEDVEACVEGLETMKRAIETKALSKFRYPNQSVEDLLALSASSIPNHRPRHENDTTSSEQYCKDVVLTI</sequence>
<dbReference type="Gene3D" id="3.30.410.40">
    <property type="match status" value="1"/>
</dbReference>
<gene>
    <name evidence="1" type="ORF">MUK42_20295</name>
</gene>
<dbReference type="PANTHER" id="PTHR45968:SF3">
    <property type="entry name" value="OS04G0573100 PROTEIN"/>
    <property type="match status" value="1"/>
</dbReference>
<proteinExistence type="predicted"/>
<accession>A0A9E7K0U8</accession>
<reference evidence="1" key="1">
    <citation type="submission" date="2022-05" db="EMBL/GenBank/DDBJ databases">
        <title>The Musa troglodytarum L. genome provides insights into the mechanism of non-climacteric behaviour and enrichment of carotenoids.</title>
        <authorList>
            <person name="Wang J."/>
        </authorList>
    </citation>
    <scope>NUCLEOTIDE SEQUENCE</scope>
    <source>
        <tissue evidence="1">Leaf</tissue>
    </source>
</reference>
<dbReference type="EMBL" id="CP097507">
    <property type="protein sequence ID" value="URE02063.1"/>
    <property type="molecule type" value="Genomic_DNA"/>
</dbReference>
<protein>
    <submittedName>
        <fullName evidence="1">Glucose-methanol-choline (GMC) oxidoreductase family protein</fullName>
    </submittedName>
</protein>
<evidence type="ECO:0000313" key="2">
    <source>
        <dbReference type="Proteomes" id="UP001055439"/>
    </source>
</evidence>
<dbReference type="AlphaFoldDB" id="A0A9E7K0U8"/>
<dbReference type="InterPro" id="IPR051871">
    <property type="entry name" value="GMC_Oxidoreductase-Related"/>
</dbReference>
<dbReference type="PANTHER" id="PTHR45968">
    <property type="entry name" value="OSJNBA0019K04.7 PROTEIN"/>
    <property type="match status" value="1"/>
</dbReference>
<dbReference type="OrthoDB" id="269227at2759"/>
<dbReference type="Proteomes" id="UP001055439">
    <property type="component" value="Chromosome 5"/>
</dbReference>
<dbReference type="SUPFAM" id="SSF54373">
    <property type="entry name" value="FAD-linked reductases, C-terminal domain"/>
    <property type="match status" value="1"/>
</dbReference>
<name>A0A9E7K0U8_9LILI</name>
<organism evidence="1 2">
    <name type="scientific">Musa troglodytarum</name>
    <name type="common">fe'i banana</name>
    <dbReference type="NCBI Taxonomy" id="320322"/>
    <lineage>
        <taxon>Eukaryota</taxon>
        <taxon>Viridiplantae</taxon>
        <taxon>Streptophyta</taxon>
        <taxon>Embryophyta</taxon>
        <taxon>Tracheophyta</taxon>
        <taxon>Spermatophyta</taxon>
        <taxon>Magnoliopsida</taxon>
        <taxon>Liliopsida</taxon>
        <taxon>Zingiberales</taxon>
        <taxon>Musaceae</taxon>
        <taxon>Musa</taxon>
    </lineage>
</organism>